<dbReference type="RefSeq" id="WP_335914626.1">
    <property type="nucleotide sequence ID" value="NZ_JBAMYB010000015.1"/>
</dbReference>
<feature type="chain" id="PRO_5044956792" description="Carboxylic ester hydrolase" evidence="3">
    <location>
        <begin position="33"/>
        <end position="552"/>
    </location>
</feature>
<keyword evidence="3" id="KW-0732">Signal</keyword>
<dbReference type="InterPro" id="IPR002018">
    <property type="entry name" value="CarbesteraseB"/>
</dbReference>
<dbReference type="Gene3D" id="3.40.50.1820">
    <property type="entry name" value="alpha/beta hydrolase"/>
    <property type="match status" value="1"/>
</dbReference>
<evidence type="ECO:0000256" key="1">
    <source>
        <dbReference type="ARBA" id="ARBA00005964"/>
    </source>
</evidence>
<organism evidence="5 6">
    <name type="scientific">Rhizobium aouanii</name>
    <dbReference type="NCBI Taxonomy" id="3118145"/>
    <lineage>
        <taxon>Bacteria</taxon>
        <taxon>Pseudomonadati</taxon>
        <taxon>Pseudomonadota</taxon>
        <taxon>Alphaproteobacteria</taxon>
        <taxon>Hyphomicrobiales</taxon>
        <taxon>Rhizobiaceae</taxon>
        <taxon>Rhizobium/Agrobacterium group</taxon>
        <taxon>Rhizobium</taxon>
    </lineage>
</organism>
<feature type="domain" description="Carboxylesterase type B" evidence="4">
    <location>
        <begin position="37"/>
        <end position="520"/>
    </location>
</feature>
<dbReference type="SUPFAM" id="SSF53474">
    <property type="entry name" value="alpha/beta-Hydrolases"/>
    <property type="match status" value="1"/>
</dbReference>
<evidence type="ECO:0000256" key="3">
    <source>
        <dbReference type="RuleBase" id="RU361235"/>
    </source>
</evidence>
<name>A0ABU8CQP3_9HYPH</name>
<sequence>MKTGRQNRRQFLSTAMLSIAAPIVLRGTMAMAADPITVKITNGILRGAAAKGAVSFKGIPYADTTAGANRFRAPQPVPHWSGERDATRYGSLCPQINTGMDGAIFEWYNQQEPLGEDCCVLNVFTPDLNAKAKRPVMLYIHGGGYINGGGGGAGLDGSNLARYGDVVVVTINHRLNAFGYTSLSHLDPEAFGDAANAGNLDIIAALEWVRDNIEAFGGDPGSVTVFGQSGGGSKIMTLLAMPKAQGLFHRAISMSGAAGLNVDPASAMEPYVNALIKELGVDPKNLAAMQQLPFQNLLDARTRAVAASGLEGARPVIDGKHIIAQPMTRLGLAMHVNVPLMMGSTKTEASLFFQSDMRNFSLTEAQMRARMRSVFAIDDAKIDTIVAAYRKDAPEMTPSDILVAVASDVQFRRPLTEAAEIKSGASGQASVYMYNFTWTIPWQNGVLGSPHAVDIPFAFGTVNEAGAMTGAGADAMETSMNMMSAFVNFARTGNPNNERLPEWKPYDSATRTTMLIDASCEAASDWRGDARRAIADLKIDPFNRAALYRYAA</sequence>
<evidence type="ECO:0000256" key="2">
    <source>
        <dbReference type="ARBA" id="ARBA00022801"/>
    </source>
</evidence>
<comment type="similarity">
    <text evidence="1 3">Belongs to the type-B carboxylesterase/lipase family.</text>
</comment>
<feature type="signal peptide" evidence="3">
    <location>
        <begin position="1"/>
        <end position="32"/>
    </location>
</feature>
<gene>
    <name evidence="5" type="ORF">V8Q02_24800</name>
</gene>
<dbReference type="EC" id="3.1.1.-" evidence="3"/>
<evidence type="ECO:0000313" key="6">
    <source>
        <dbReference type="Proteomes" id="UP001531129"/>
    </source>
</evidence>
<dbReference type="Pfam" id="PF00135">
    <property type="entry name" value="COesterase"/>
    <property type="match status" value="1"/>
</dbReference>
<reference evidence="5 6" key="1">
    <citation type="submission" date="2024-01" db="EMBL/GenBank/DDBJ databases">
        <title>Draft genome sequences of three bacterial strains isolated from Acacia saligna represent a potential new species within the genus Rhizobium.</title>
        <authorList>
            <person name="Tambong J.T."/>
            <person name="Mnasri B."/>
        </authorList>
    </citation>
    <scope>NUCLEOTIDE SEQUENCE [LARGE SCALE GENOMIC DNA]</scope>
    <source>
        <strain evidence="5 6">1AS12I</strain>
    </source>
</reference>
<dbReference type="Proteomes" id="UP001531129">
    <property type="component" value="Unassembled WGS sequence"/>
</dbReference>
<comment type="caution">
    <text evidence="5">The sequence shown here is derived from an EMBL/GenBank/DDBJ whole genome shotgun (WGS) entry which is preliminary data.</text>
</comment>
<dbReference type="PANTHER" id="PTHR11559">
    <property type="entry name" value="CARBOXYLESTERASE"/>
    <property type="match status" value="1"/>
</dbReference>
<accession>A0ABU8CQP3</accession>
<evidence type="ECO:0000313" key="5">
    <source>
        <dbReference type="EMBL" id="MEI1251189.1"/>
    </source>
</evidence>
<protein>
    <recommendedName>
        <fullName evidence="3">Carboxylic ester hydrolase</fullName>
        <ecNumber evidence="3">3.1.1.-</ecNumber>
    </recommendedName>
</protein>
<dbReference type="InterPro" id="IPR019826">
    <property type="entry name" value="Carboxylesterase_B_AS"/>
</dbReference>
<proteinExistence type="inferred from homology"/>
<dbReference type="InterPro" id="IPR050309">
    <property type="entry name" value="Type-B_Carboxylest/Lipase"/>
</dbReference>
<evidence type="ECO:0000259" key="4">
    <source>
        <dbReference type="Pfam" id="PF00135"/>
    </source>
</evidence>
<dbReference type="EMBL" id="JBAMYC010000015">
    <property type="protein sequence ID" value="MEI1251189.1"/>
    <property type="molecule type" value="Genomic_DNA"/>
</dbReference>
<dbReference type="InterPro" id="IPR029058">
    <property type="entry name" value="AB_hydrolase_fold"/>
</dbReference>
<keyword evidence="2 3" id="KW-0378">Hydrolase</keyword>
<keyword evidence="6" id="KW-1185">Reference proteome</keyword>
<dbReference type="PROSITE" id="PS00122">
    <property type="entry name" value="CARBOXYLESTERASE_B_1"/>
    <property type="match status" value="1"/>
</dbReference>